<evidence type="ECO:0000259" key="1">
    <source>
        <dbReference type="Pfam" id="PF00753"/>
    </source>
</evidence>
<sequence length="349" mass="37377">MIEIDFLPVENPDESSTRSGDAIAARFTPPGSSTPVVVVFDAGFTDIGDSLANHIEQHYNTTHIDYVVSTHPDADHINGLITLLDRCTVGELLMHLPWLHTSNAGELSNYEKIAELYLKAKKSGVTITEPFEGITRGGGALQILGPTVDLYRESLNEELSHYAEGNASFSSLFASAGPLATLKKTLERALALFPVETLTDTDDTSPRNQASVITLLDVDGRRHLLTGDAGIRGLNNAADAYENTYGALGASPLSFIQAPHHGSHHNVGPTVLDRLLGPKEQGFGAPTIFISSARLSEKHPSPRVTNAFGRRGGRVYVTEGKIIGHSHNAPARSGWSSATVLSPLVEDDA</sequence>
<dbReference type="STRING" id="121292.AU252_06445"/>
<dbReference type="PANTHER" id="PTHR30619:SF1">
    <property type="entry name" value="RECOMBINATION PROTEIN 2"/>
    <property type="match status" value="1"/>
</dbReference>
<proteinExistence type="predicted"/>
<dbReference type="Pfam" id="PF00753">
    <property type="entry name" value="Lactamase_B"/>
    <property type="match status" value="1"/>
</dbReference>
<dbReference type="InterPro" id="IPR001279">
    <property type="entry name" value="Metallo-B-lactamas"/>
</dbReference>
<dbReference type="InterPro" id="IPR036866">
    <property type="entry name" value="RibonucZ/Hydroxyglut_hydro"/>
</dbReference>
<protein>
    <recommendedName>
        <fullName evidence="1">Metallo-beta-lactamase domain-containing protein</fullName>
    </recommendedName>
</protein>
<evidence type="ECO:0000313" key="2">
    <source>
        <dbReference type="EMBL" id="ALV40848.1"/>
    </source>
</evidence>
<dbReference type="KEGG" id="psul:AU252_06445"/>
<dbReference type="Proteomes" id="UP000065151">
    <property type="component" value="Chromosome"/>
</dbReference>
<feature type="domain" description="Metallo-beta-lactamase" evidence="1">
    <location>
        <begin position="37"/>
        <end position="137"/>
    </location>
</feature>
<organism evidence="2">
    <name type="scientific">Pseudarthrobacter sulfonivorans</name>
    <dbReference type="NCBI Taxonomy" id="121292"/>
    <lineage>
        <taxon>Bacteria</taxon>
        <taxon>Bacillati</taxon>
        <taxon>Actinomycetota</taxon>
        <taxon>Actinomycetes</taxon>
        <taxon>Micrococcales</taxon>
        <taxon>Micrococcaceae</taxon>
        <taxon>Pseudarthrobacter</taxon>
    </lineage>
</organism>
<dbReference type="EMBL" id="CP013747">
    <property type="protein sequence ID" value="ALV40848.1"/>
    <property type="molecule type" value="Genomic_DNA"/>
</dbReference>
<dbReference type="RefSeq" id="WP_058930016.1">
    <property type="nucleotide sequence ID" value="NZ_CP013747.1"/>
</dbReference>
<name>A0A0U3P6H8_9MICC</name>
<dbReference type="Gene3D" id="3.60.15.10">
    <property type="entry name" value="Ribonuclease Z/Hydroxyacylglutathione hydrolase-like"/>
    <property type="match status" value="1"/>
</dbReference>
<accession>A0A0U3P6H8</accession>
<dbReference type="PANTHER" id="PTHR30619">
    <property type="entry name" value="DNA INTERNALIZATION/COMPETENCE PROTEIN COMEC/REC2"/>
    <property type="match status" value="1"/>
</dbReference>
<reference evidence="2 3" key="1">
    <citation type="submission" date="2015-12" db="EMBL/GenBank/DDBJ databases">
        <authorList>
            <person name="Shamseldin A."/>
            <person name="Moawad H."/>
            <person name="Abd El-Rahim W.M."/>
            <person name="Sadowsky M.J."/>
        </authorList>
    </citation>
    <scope>NUCLEOTIDE SEQUENCE [LARGE SCALE GENOMIC DNA]</scope>
    <source>
        <strain evidence="2 3">Ar51</strain>
    </source>
</reference>
<gene>
    <name evidence="2" type="ORF">AU252_06445</name>
</gene>
<dbReference type="InterPro" id="IPR052159">
    <property type="entry name" value="Competence_DNA_uptake"/>
</dbReference>
<dbReference type="AlphaFoldDB" id="A0A0U3P6H8"/>
<dbReference type="SUPFAM" id="SSF56281">
    <property type="entry name" value="Metallo-hydrolase/oxidoreductase"/>
    <property type="match status" value="1"/>
</dbReference>
<evidence type="ECO:0000313" key="3">
    <source>
        <dbReference type="Proteomes" id="UP000065151"/>
    </source>
</evidence>